<evidence type="ECO:0000256" key="3">
    <source>
        <dbReference type="ARBA" id="ARBA00022750"/>
    </source>
</evidence>
<reference evidence="6 7" key="1">
    <citation type="submission" date="2024-02" db="EMBL/GenBank/DDBJ databases">
        <authorList>
            <person name="Chen Y."/>
            <person name="Shah S."/>
            <person name="Dougan E. K."/>
            <person name="Thang M."/>
            <person name="Chan C."/>
        </authorList>
    </citation>
    <scope>NUCLEOTIDE SEQUENCE [LARGE SCALE GENOMIC DNA]</scope>
</reference>
<gene>
    <name evidence="6" type="ORF">CCMP2556_LOCUS29299</name>
</gene>
<dbReference type="InterPro" id="IPR001461">
    <property type="entry name" value="Aspartic_peptidase_A1"/>
</dbReference>
<organism evidence="6 7">
    <name type="scientific">Durusdinium trenchii</name>
    <dbReference type="NCBI Taxonomy" id="1381693"/>
    <lineage>
        <taxon>Eukaryota</taxon>
        <taxon>Sar</taxon>
        <taxon>Alveolata</taxon>
        <taxon>Dinophyceae</taxon>
        <taxon>Suessiales</taxon>
        <taxon>Symbiodiniaceae</taxon>
        <taxon>Durusdinium</taxon>
    </lineage>
</organism>
<dbReference type="PANTHER" id="PTHR47966:SF51">
    <property type="entry name" value="BETA-SITE APP-CLEAVING ENZYME, ISOFORM A-RELATED"/>
    <property type="match status" value="1"/>
</dbReference>
<keyword evidence="2" id="KW-0645">Protease</keyword>
<dbReference type="Proteomes" id="UP001642484">
    <property type="component" value="Unassembled WGS sequence"/>
</dbReference>
<protein>
    <recommendedName>
        <fullName evidence="5">Peptidase A1 domain-containing protein</fullName>
    </recommendedName>
</protein>
<comment type="caution">
    <text evidence="6">The sequence shown here is derived from an EMBL/GenBank/DDBJ whole genome shotgun (WGS) entry which is preliminary data.</text>
</comment>
<dbReference type="Gene3D" id="2.40.70.10">
    <property type="entry name" value="Acid Proteases"/>
    <property type="match status" value="1"/>
</dbReference>
<dbReference type="Pfam" id="PF00026">
    <property type="entry name" value="Asp"/>
    <property type="match status" value="1"/>
</dbReference>
<evidence type="ECO:0000313" key="7">
    <source>
        <dbReference type="Proteomes" id="UP001642484"/>
    </source>
</evidence>
<dbReference type="SUPFAM" id="SSF50630">
    <property type="entry name" value="Acid proteases"/>
    <property type="match status" value="1"/>
</dbReference>
<evidence type="ECO:0000256" key="4">
    <source>
        <dbReference type="ARBA" id="ARBA00022801"/>
    </source>
</evidence>
<evidence type="ECO:0000313" key="6">
    <source>
        <dbReference type="EMBL" id="CAK9059505.1"/>
    </source>
</evidence>
<keyword evidence="3" id="KW-0064">Aspartyl protease</keyword>
<dbReference type="EMBL" id="CAXAMN010021429">
    <property type="protein sequence ID" value="CAK9059505.1"/>
    <property type="molecule type" value="Genomic_DNA"/>
</dbReference>
<proteinExistence type="inferred from homology"/>
<name>A0ABP0N6V3_9DINO</name>
<dbReference type="InterPro" id="IPR033121">
    <property type="entry name" value="PEPTIDASE_A1"/>
</dbReference>
<keyword evidence="4" id="KW-0378">Hydrolase</keyword>
<evidence type="ECO:0000259" key="5">
    <source>
        <dbReference type="PROSITE" id="PS51767"/>
    </source>
</evidence>
<accession>A0ABP0N6V3</accession>
<comment type="similarity">
    <text evidence="1">Belongs to the peptidase A1 family.</text>
</comment>
<dbReference type="PROSITE" id="PS51767">
    <property type="entry name" value="PEPTIDASE_A1"/>
    <property type="match status" value="1"/>
</dbReference>
<evidence type="ECO:0000256" key="1">
    <source>
        <dbReference type="ARBA" id="ARBA00007447"/>
    </source>
</evidence>
<dbReference type="InterPro" id="IPR021109">
    <property type="entry name" value="Peptidase_aspartic_dom_sf"/>
</dbReference>
<dbReference type="PANTHER" id="PTHR47966">
    <property type="entry name" value="BETA-SITE APP-CLEAVING ENZYME, ISOFORM A-RELATED"/>
    <property type="match status" value="1"/>
</dbReference>
<evidence type="ECO:0000256" key="2">
    <source>
        <dbReference type="ARBA" id="ARBA00022670"/>
    </source>
</evidence>
<sequence>MEELGYWQVGIRAIRIAGEVVEACADGTCRGVLDTGTSHLGVPSPYDKEFEKRLQTNAGELLDCRNADAPTLEIELWEGKIITLYPFNYMRRLPLRDGITVGSNEGVRAKSEIAPVSNAGQSEVMNDTEAVSRRCSPRLMSVKLPEPLGPKLFILGEPVLHRYYTVYDWEKKKVGFSLANSHRNSVDPAELRGQKGQLPQEVDMLLMQKTMKLGRSEEYEETVFLQVQISVSLRL</sequence>
<feature type="domain" description="Peptidase A1" evidence="5">
    <location>
        <begin position="1"/>
        <end position="177"/>
    </location>
</feature>
<keyword evidence="7" id="KW-1185">Reference proteome</keyword>